<dbReference type="AlphaFoldDB" id="A6G172"/>
<organism evidence="1 2">
    <name type="scientific">Plesiocystis pacifica SIR-1</name>
    <dbReference type="NCBI Taxonomy" id="391625"/>
    <lineage>
        <taxon>Bacteria</taxon>
        <taxon>Pseudomonadati</taxon>
        <taxon>Myxococcota</taxon>
        <taxon>Polyangia</taxon>
        <taxon>Nannocystales</taxon>
        <taxon>Nannocystaceae</taxon>
        <taxon>Plesiocystis</taxon>
    </lineage>
</organism>
<evidence type="ECO:0008006" key="3">
    <source>
        <dbReference type="Google" id="ProtNLM"/>
    </source>
</evidence>
<name>A6G172_9BACT</name>
<dbReference type="RefSeq" id="WP_006970471.1">
    <property type="nucleotide sequence ID" value="NZ_ABCS01000011.1"/>
</dbReference>
<sequence length="183" mass="19565">MTAPEPLRGHLVQLRARVDAHFEAAVARSPSSFRCAEGCDACCHQRFSVFEVEAAPVREALARLAVDDPALRQRVADQGADGGLEHCALLVDGRCAVYEQRPMICRSHGLPVAVPDPNPGPEDPPGTLVVDHCPLNFTDAPPPRDSVLILDAVNRPLSVLAELWSSGAQRVGLAALARATPEK</sequence>
<evidence type="ECO:0000313" key="1">
    <source>
        <dbReference type="EMBL" id="EDM80367.1"/>
    </source>
</evidence>
<dbReference type="eggNOG" id="COG0727">
    <property type="taxonomic scope" value="Bacteria"/>
</dbReference>
<dbReference type="OrthoDB" id="9810361at2"/>
<gene>
    <name evidence="1" type="ORF">PPSIR1_11345</name>
</gene>
<dbReference type="STRING" id="391625.PPSIR1_11345"/>
<proteinExistence type="predicted"/>
<protein>
    <recommendedName>
        <fullName evidence="3">YkgJ family cysteine cluster protein</fullName>
    </recommendedName>
</protein>
<dbReference type="InterPro" id="IPR005358">
    <property type="entry name" value="Puta_zinc/iron-chelating_dom"/>
</dbReference>
<reference evidence="1 2" key="1">
    <citation type="submission" date="2007-06" db="EMBL/GenBank/DDBJ databases">
        <authorList>
            <person name="Shimkets L."/>
            <person name="Ferriera S."/>
            <person name="Johnson J."/>
            <person name="Kravitz S."/>
            <person name="Beeson K."/>
            <person name="Sutton G."/>
            <person name="Rogers Y.-H."/>
            <person name="Friedman R."/>
            <person name="Frazier M."/>
            <person name="Venter J.C."/>
        </authorList>
    </citation>
    <scope>NUCLEOTIDE SEQUENCE [LARGE SCALE GENOMIC DNA]</scope>
    <source>
        <strain evidence="1 2">SIR-1</strain>
    </source>
</reference>
<accession>A6G172</accession>
<dbReference type="EMBL" id="ABCS01000011">
    <property type="protein sequence ID" value="EDM80367.1"/>
    <property type="molecule type" value="Genomic_DNA"/>
</dbReference>
<dbReference type="Proteomes" id="UP000005801">
    <property type="component" value="Unassembled WGS sequence"/>
</dbReference>
<dbReference type="Pfam" id="PF03692">
    <property type="entry name" value="CxxCxxCC"/>
    <property type="match status" value="1"/>
</dbReference>
<comment type="caution">
    <text evidence="1">The sequence shown here is derived from an EMBL/GenBank/DDBJ whole genome shotgun (WGS) entry which is preliminary data.</text>
</comment>
<keyword evidence="2" id="KW-1185">Reference proteome</keyword>
<evidence type="ECO:0000313" key="2">
    <source>
        <dbReference type="Proteomes" id="UP000005801"/>
    </source>
</evidence>